<dbReference type="AlphaFoldDB" id="A0A9W6STY5"/>
<dbReference type="EMBL" id="BSXU01008522">
    <property type="protein sequence ID" value="GME66728.1"/>
    <property type="molecule type" value="Genomic_DNA"/>
</dbReference>
<accession>A0A9W6STY5</accession>
<organism evidence="2 3">
    <name type="scientific">Ambrosiozyma monospora</name>
    <name type="common">Yeast</name>
    <name type="synonym">Endomycopsis monosporus</name>
    <dbReference type="NCBI Taxonomy" id="43982"/>
    <lineage>
        <taxon>Eukaryota</taxon>
        <taxon>Fungi</taxon>
        <taxon>Dikarya</taxon>
        <taxon>Ascomycota</taxon>
        <taxon>Saccharomycotina</taxon>
        <taxon>Pichiomycetes</taxon>
        <taxon>Pichiales</taxon>
        <taxon>Pichiaceae</taxon>
        <taxon>Ambrosiozyma</taxon>
    </lineage>
</organism>
<gene>
    <name evidence="2" type="ORF">Amon01_000883600</name>
</gene>
<feature type="compositionally biased region" description="Low complexity" evidence="1">
    <location>
        <begin position="122"/>
        <end position="139"/>
    </location>
</feature>
<comment type="caution">
    <text evidence="2">The sequence shown here is derived from an EMBL/GenBank/DDBJ whole genome shotgun (WGS) entry which is preliminary data.</text>
</comment>
<proteinExistence type="predicted"/>
<reference evidence="2" key="1">
    <citation type="submission" date="2023-04" db="EMBL/GenBank/DDBJ databases">
        <title>Ambrosiozyma monospora NBRC 1965.</title>
        <authorList>
            <person name="Ichikawa N."/>
            <person name="Sato H."/>
            <person name="Tonouchi N."/>
        </authorList>
    </citation>
    <scope>NUCLEOTIDE SEQUENCE</scope>
    <source>
        <strain evidence="2">NBRC 1965</strain>
    </source>
</reference>
<dbReference type="Proteomes" id="UP001165063">
    <property type="component" value="Unassembled WGS sequence"/>
</dbReference>
<protein>
    <submittedName>
        <fullName evidence="2">Unnamed protein product</fullName>
    </submittedName>
</protein>
<sequence>MKDFKEFLNNRDNIIDKGVENPSQYWKERFESKTWADGTPCRFARLALVLQSVVPNSMASERTFSTMGWFNSVLRSRLTGENITNLTIVKFAYRYDSKLNTNRAKIKETIWARDHFNSDFADSGDSGDSAGSTGSSGSSGSSGSGSDGGSGGSCFDGGSSGSVGSAGDDAIDVCLGTSLNDENFTGESNMFGSDIGGRVW</sequence>
<evidence type="ECO:0000256" key="1">
    <source>
        <dbReference type="SAM" id="MobiDB-lite"/>
    </source>
</evidence>
<dbReference type="OrthoDB" id="3213974at2759"/>
<keyword evidence="3" id="KW-1185">Reference proteome</keyword>
<evidence type="ECO:0000313" key="2">
    <source>
        <dbReference type="EMBL" id="GME66728.1"/>
    </source>
</evidence>
<feature type="compositionally biased region" description="Gly residues" evidence="1">
    <location>
        <begin position="140"/>
        <end position="153"/>
    </location>
</feature>
<evidence type="ECO:0000313" key="3">
    <source>
        <dbReference type="Proteomes" id="UP001165063"/>
    </source>
</evidence>
<name>A0A9W6STY5_AMBMO</name>
<feature type="region of interest" description="Disordered" evidence="1">
    <location>
        <begin position="122"/>
        <end position="153"/>
    </location>
</feature>